<dbReference type="Gene3D" id="3.20.20.70">
    <property type="entry name" value="Aldolase class I"/>
    <property type="match status" value="1"/>
</dbReference>
<dbReference type="InterPro" id="IPR037128">
    <property type="entry name" value="Quinolinate_PRibosylTase_N_sf"/>
</dbReference>
<name>A0ABU1JGF3_9PROT</name>
<evidence type="ECO:0000256" key="2">
    <source>
        <dbReference type="ARBA" id="ARBA00004893"/>
    </source>
</evidence>
<evidence type="ECO:0000256" key="3">
    <source>
        <dbReference type="ARBA" id="ARBA00009400"/>
    </source>
</evidence>
<dbReference type="InterPro" id="IPR004393">
    <property type="entry name" value="NadC"/>
</dbReference>
<dbReference type="Pfam" id="PF02749">
    <property type="entry name" value="QRPTase_N"/>
    <property type="match status" value="1"/>
</dbReference>
<dbReference type="Pfam" id="PF01729">
    <property type="entry name" value="QRPTase_C"/>
    <property type="match status" value="1"/>
</dbReference>
<gene>
    <name evidence="12" type="ORF">E9232_000201</name>
</gene>
<dbReference type="CDD" id="cd01572">
    <property type="entry name" value="QPRTase"/>
    <property type="match status" value="1"/>
</dbReference>
<comment type="similarity">
    <text evidence="3 9">Belongs to the NadC/ModD family.</text>
</comment>
<dbReference type="InterPro" id="IPR022412">
    <property type="entry name" value="Quinolinate_PRibosylTrfase_N"/>
</dbReference>
<comment type="pathway">
    <text evidence="2">Cofactor biosynthesis; NAD(+) biosynthesis; nicotinate D-ribonucleotide from quinolinate: step 1/1.</text>
</comment>
<dbReference type="InterPro" id="IPR002638">
    <property type="entry name" value="Quinolinate_PRibosylTrfase_C"/>
</dbReference>
<dbReference type="SUPFAM" id="SSF51690">
    <property type="entry name" value="Nicotinate/Quinolinate PRTase C-terminal domain-like"/>
    <property type="match status" value="1"/>
</dbReference>
<protein>
    <recommendedName>
        <fullName evidence="4">nicotinate-nucleotide diphosphorylase (carboxylating)</fullName>
        <ecNumber evidence="4">2.4.2.19</ecNumber>
    </recommendedName>
    <alternativeName>
        <fullName evidence="8">Quinolinate phosphoribosyltransferase [decarboxylating]</fullName>
    </alternativeName>
</protein>
<accession>A0ABU1JGF3</accession>
<comment type="function">
    <text evidence="1">Involved in the catabolism of quinolinic acid (QA).</text>
</comment>
<evidence type="ECO:0000256" key="1">
    <source>
        <dbReference type="ARBA" id="ARBA00003237"/>
    </source>
</evidence>
<evidence type="ECO:0000313" key="12">
    <source>
        <dbReference type="EMBL" id="MDR6287702.1"/>
    </source>
</evidence>
<dbReference type="EC" id="2.4.2.19" evidence="4"/>
<dbReference type="PIRSF" id="PIRSF006250">
    <property type="entry name" value="NadC_ModD"/>
    <property type="match status" value="1"/>
</dbReference>
<sequence length="283" mass="28945">MDLAPLPTLLIEPIVRAALLEDLGRAGDITSAAVIPADARMAGVIAARQPGVVAGTDAAALAFRLLDTAISVAILTPDGSPVRPGDAVIRIGGPARPILAAERVALNLVCRLSGVATATATLAAAARPHKARIVCTRKTTPGLRALEKHAVRAGGGANHRFGLDDAVLIKDNHVAVAGGVQPAIARARAAVGHLVKIEVEVDTLAQLDEALAEGIDAVLLDNMTPDQLREAVCRVAGRAVTEASGRITVETVPAIAASGVDLISTGWITHSAPILDLGLDWEG</sequence>
<dbReference type="InterPro" id="IPR027277">
    <property type="entry name" value="NadC/ModD"/>
</dbReference>
<comment type="caution">
    <text evidence="12">The sequence shown here is derived from an EMBL/GenBank/DDBJ whole genome shotgun (WGS) entry which is preliminary data.</text>
</comment>
<feature type="domain" description="Quinolinate phosphoribosyl transferase N-terminal" evidence="11">
    <location>
        <begin position="28"/>
        <end position="113"/>
    </location>
</feature>
<dbReference type="Gene3D" id="3.90.1170.20">
    <property type="entry name" value="Quinolinate phosphoribosyl transferase, N-terminal domain"/>
    <property type="match status" value="1"/>
</dbReference>
<keyword evidence="13" id="KW-1185">Reference proteome</keyword>
<evidence type="ECO:0000256" key="6">
    <source>
        <dbReference type="ARBA" id="ARBA00022676"/>
    </source>
</evidence>
<reference evidence="12 13" key="1">
    <citation type="submission" date="2023-07" db="EMBL/GenBank/DDBJ databases">
        <title>Sorghum-associated microbial communities from plants grown in Nebraska, USA.</title>
        <authorList>
            <person name="Schachtman D."/>
        </authorList>
    </citation>
    <scope>NUCLEOTIDE SEQUENCE [LARGE SCALE GENOMIC DNA]</scope>
    <source>
        <strain evidence="12 13">584</strain>
    </source>
</reference>
<evidence type="ECO:0000256" key="9">
    <source>
        <dbReference type="PIRNR" id="PIRNR006250"/>
    </source>
</evidence>
<dbReference type="PANTHER" id="PTHR32179:SF3">
    <property type="entry name" value="NICOTINATE-NUCLEOTIDE PYROPHOSPHORYLASE [CARBOXYLATING]"/>
    <property type="match status" value="1"/>
</dbReference>
<dbReference type="NCBIfam" id="TIGR00078">
    <property type="entry name" value="nadC"/>
    <property type="match status" value="1"/>
</dbReference>
<evidence type="ECO:0000256" key="5">
    <source>
        <dbReference type="ARBA" id="ARBA00022642"/>
    </source>
</evidence>
<proteinExistence type="inferred from homology"/>
<evidence type="ECO:0000313" key="13">
    <source>
        <dbReference type="Proteomes" id="UP001262410"/>
    </source>
</evidence>
<dbReference type="GO" id="GO:0004514">
    <property type="term" value="F:nicotinate-nucleotide diphosphorylase (carboxylating) activity"/>
    <property type="evidence" value="ECO:0007669"/>
    <property type="project" value="UniProtKB-EC"/>
</dbReference>
<evidence type="ECO:0000259" key="10">
    <source>
        <dbReference type="Pfam" id="PF01729"/>
    </source>
</evidence>
<evidence type="ECO:0000259" key="11">
    <source>
        <dbReference type="Pfam" id="PF02749"/>
    </source>
</evidence>
<dbReference type="PANTHER" id="PTHR32179">
    <property type="entry name" value="NICOTINATE-NUCLEOTIDE PYROPHOSPHORYLASE [CARBOXYLATING]"/>
    <property type="match status" value="1"/>
</dbReference>
<dbReference type="RefSeq" id="WP_309791586.1">
    <property type="nucleotide sequence ID" value="NZ_JAVDPW010000001.1"/>
</dbReference>
<keyword evidence="7 9" id="KW-0808">Transferase</keyword>
<keyword evidence="5" id="KW-0662">Pyridine nucleotide biosynthesis</keyword>
<feature type="domain" description="Quinolinate phosphoribosyl transferase C-terminal" evidence="10">
    <location>
        <begin position="115"/>
        <end position="280"/>
    </location>
</feature>
<evidence type="ECO:0000256" key="7">
    <source>
        <dbReference type="ARBA" id="ARBA00022679"/>
    </source>
</evidence>
<evidence type="ECO:0000256" key="4">
    <source>
        <dbReference type="ARBA" id="ARBA00011944"/>
    </source>
</evidence>
<organism evidence="12 13">
    <name type="scientific">Inquilinus ginsengisoli</name>
    <dbReference type="NCBI Taxonomy" id="363840"/>
    <lineage>
        <taxon>Bacteria</taxon>
        <taxon>Pseudomonadati</taxon>
        <taxon>Pseudomonadota</taxon>
        <taxon>Alphaproteobacteria</taxon>
        <taxon>Rhodospirillales</taxon>
        <taxon>Rhodospirillaceae</taxon>
        <taxon>Inquilinus</taxon>
    </lineage>
</organism>
<dbReference type="Proteomes" id="UP001262410">
    <property type="component" value="Unassembled WGS sequence"/>
</dbReference>
<keyword evidence="6 9" id="KW-0328">Glycosyltransferase</keyword>
<dbReference type="SUPFAM" id="SSF54675">
    <property type="entry name" value="Nicotinate/Quinolinate PRTase N-terminal domain-like"/>
    <property type="match status" value="1"/>
</dbReference>
<dbReference type="InterPro" id="IPR036068">
    <property type="entry name" value="Nicotinate_pribotase-like_C"/>
</dbReference>
<evidence type="ECO:0000256" key="8">
    <source>
        <dbReference type="ARBA" id="ARBA00033102"/>
    </source>
</evidence>
<dbReference type="InterPro" id="IPR013785">
    <property type="entry name" value="Aldolase_TIM"/>
</dbReference>
<dbReference type="EMBL" id="JAVDPW010000001">
    <property type="protein sequence ID" value="MDR6287702.1"/>
    <property type="molecule type" value="Genomic_DNA"/>
</dbReference>